<sequence length="649" mass="69398">MNELADQLAHPLLLPIVIAFVAGAAAYVLSRLWPMGCRLIALAASLLVLGSGICIFYRGDELVGWQGLTFGWHWMTLTPDISLTVNLATTMLGMVVVIGSAAFALLITIYSLRAMRGEYWEGKYYAYLIWALGGACIVGLAENLLVLLVGWEIVTLMLFLMISQGPRDAKAGGAKTYGILGFADACLLLAVALLATLEGGSANWSLSKVHDVGSLGSLGYVIYALILVAALAKAGAIPLHTWIPAIAKDAPTPVMAYLPAALDKLLGIYLLATLSLRMFVVDWPLRVVMMVIGAVTILAAVLMAMMQHNLKRLLSFHAVSQVGYMVLGIGTGTVIGIIGGLFHMINNAIYKSNLFLMSGAIRRATGTDEIENMGGLARLLPVTFVCGSISAVAISGMPPFNGFVSKWLVYQGTLQVRQTSPPLAAALVTVAVFGSALTLASFVKVMYSAFLSPAPKGAAYVTDRPKESVFMAVPMIILALACVILGLWPGLMIDNVLAPVVGAGADDVTTANLAVQTDGLGYWSATQTTGLILIGLLLGLIFVFLFTWKKRIRVVRPFLAGEVAGEADDRWRVPGTHFYETIGKLPIIGALLKHGEAGAMDPYHWSQRHGNTFVQLLRRLHTGLISLYVAWALGGLVIILIYLLLAART</sequence>
<comment type="subcellular location">
    <subcellularLocation>
        <location evidence="1">Cell membrane</location>
        <topology evidence="1">Multi-pass membrane protein</topology>
    </subcellularLocation>
</comment>
<feature type="transmembrane region" description="Helical" evidence="7">
    <location>
        <begin position="147"/>
        <end position="165"/>
    </location>
</feature>
<evidence type="ECO:0000313" key="9">
    <source>
        <dbReference type="EMBL" id="KKN96960.1"/>
    </source>
</evidence>
<gene>
    <name evidence="9" type="ORF">LCGC14_0162100</name>
</gene>
<dbReference type="GO" id="GO:0016491">
    <property type="term" value="F:oxidoreductase activity"/>
    <property type="evidence" value="ECO:0007669"/>
    <property type="project" value="UniProtKB-KW"/>
</dbReference>
<name>A0A0F9UV94_9ZZZZ</name>
<evidence type="ECO:0000256" key="6">
    <source>
        <dbReference type="ARBA" id="ARBA00023136"/>
    </source>
</evidence>
<evidence type="ECO:0000256" key="7">
    <source>
        <dbReference type="SAM" id="Phobius"/>
    </source>
</evidence>
<keyword evidence="5" id="KW-0560">Oxidoreductase</keyword>
<evidence type="ECO:0000259" key="8">
    <source>
        <dbReference type="Pfam" id="PF00361"/>
    </source>
</evidence>
<protein>
    <recommendedName>
        <fullName evidence="8">NADH:quinone oxidoreductase/Mrp antiporter transmembrane domain-containing protein</fullName>
    </recommendedName>
</protein>
<evidence type="ECO:0000256" key="3">
    <source>
        <dbReference type="ARBA" id="ARBA00022692"/>
    </source>
</evidence>
<feature type="transmembrane region" description="Helical" evidence="7">
    <location>
        <begin position="423"/>
        <end position="447"/>
    </location>
</feature>
<evidence type="ECO:0000256" key="2">
    <source>
        <dbReference type="ARBA" id="ARBA00022475"/>
    </source>
</evidence>
<dbReference type="PANTHER" id="PTHR42682">
    <property type="entry name" value="HYDROGENASE-4 COMPONENT F"/>
    <property type="match status" value="1"/>
</dbReference>
<keyword evidence="6 7" id="KW-0472">Membrane</keyword>
<feature type="transmembrane region" description="Helical" evidence="7">
    <location>
        <begin position="376"/>
        <end position="397"/>
    </location>
</feature>
<feature type="transmembrane region" description="Helical" evidence="7">
    <location>
        <begin position="468"/>
        <end position="488"/>
    </location>
</feature>
<evidence type="ECO:0000256" key="4">
    <source>
        <dbReference type="ARBA" id="ARBA00022989"/>
    </source>
</evidence>
<dbReference type="InterPro" id="IPR052175">
    <property type="entry name" value="ComplexI-like_HydComp"/>
</dbReference>
<accession>A0A0F9UV94</accession>
<feature type="transmembrane region" description="Helical" evidence="7">
    <location>
        <begin position="530"/>
        <end position="548"/>
    </location>
</feature>
<evidence type="ECO:0000256" key="5">
    <source>
        <dbReference type="ARBA" id="ARBA00023002"/>
    </source>
</evidence>
<comment type="caution">
    <text evidence="9">The sequence shown here is derived from an EMBL/GenBank/DDBJ whole genome shotgun (WGS) entry which is preliminary data.</text>
</comment>
<keyword evidence="3 7" id="KW-0812">Transmembrane</keyword>
<feature type="transmembrane region" description="Helical" evidence="7">
    <location>
        <begin position="287"/>
        <end position="306"/>
    </location>
</feature>
<keyword evidence="4 7" id="KW-1133">Transmembrane helix</keyword>
<feature type="transmembrane region" description="Helical" evidence="7">
    <location>
        <begin position="217"/>
        <end position="242"/>
    </location>
</feature>
<feature type="transmembrane region" description="Helical" evidence="7">
    <location>
        <begin position="91"/>
        <end position="112"/>
    </location>
</feature>
<feature type="transmembrane region" description="Helical" evidence="7">
    <location>
        <begin position="12"/>
        <end position="32"/>
    </location>
</feature>
<dbReference type="EMBL" id="LAZR01000061">
    <property type="protein sequence ID" value="KKN96960.1"/>
    <property type="molecule type" value="Genomic_DNA"/>
</dbReference>
<feature type="transmembrane region" description="Helical" evidence="7">
    <location>
        <begin position="254"/>
        <end position="275"/>
    </location>
</feature>
<evidence type="ECO:0000256" key="1">
    <source>
        <dbReference type="ARBA" id="ARBA00004651"/>
    </source>
</evidence>
<feature type="transmembrane region" description="Helical" evidence="7">
    <location>
        <begin position="177"/>
        <end position="197"/>
    </location>
</feature>
<dbReference type="Pfam" id="PF00361">
    <property type="entry name" value="Proton_antipo_M"/>
    <property type="match status" value="1"/>
</dbReference>
<feature type="transmembrane region" description="Helical" evidence="7">
    <location>
        <begin position="318"/>
        <end position="342"/>
    </location>
</feature>
<dbReference type="PANTHER" id="PTHR42682:SF4">
    <property type="entry name" value="NADH-UBIQUINONE_PLASTOQUINONE"/>
    <property type="match status" value="1"/>
</dbReference>
<organism evidence="9">
    <name type="scientific">marine sediment metagenome</name>
    <dbReference type="NCBI Taxonomy" id="412755"/>
    <lineage>
        <taxon>unclassified sequences</taxon>
        <taxon>metagenomes</taxon>
        <taxon>ecological metagenomes</taxon>
    </lineage>
</organism>
<feature type="transmembrane region" description="Helical" evidence="7">
    <location>
        <begin position="39"/>
        <end position="59"/>
    </location>
</feature>
<feature type="transmembrane region" description="Helical" evidence="7">
    <location>
        <begin position="625"/>
        <end position="645"/>
    </location>
</feature>
<feature type="domain" description="NADH:quinone oxidoreductase/Mrp antiporter transmembrane" evidence="8">
    <location>
        <begin position="141"/>
        <end position="419"/>
    </location>
</feature>
<keyword evidence="2" id="KW-1003">Cell membrane</keyword>
<proteinExistence type="predicted"/>
<dbReference type="GO" id="GO:0005886">
    <property type="term" value="C:plasma membrane"/>
    <property type="evidence" value="ECO:0007669"/>
    <property type="project" value="UniProtKB-SubCell"/>
</dbReference>
<dbReference type="InterPro" id="IPR001750">
    <property type="entry name" value="ND/Mrp_TM"/>
</dbReference>
<reference evidence="9" key="1">
    <citation type="journal article" date="2015" name="Nature">
        <title>Complex archaea that bridge the gap between prokaryotes and eukaryotes.</title>
        <authorList>
            <person name="Spang A."/>
            <person name="Saw J.H."/>
            <person name="Jorgensen S.L."/>
            <person name="Zaremba-Niedzwiedzka K."/>
            <person name="Martijn J."/>
            <person name="Lind A.E."/>
            <person name="van Eijk R."/>
            <person name="Schleper C."/>
            <person name="Guy L."/>
            <person name="Ettema T.J."/>
        </authorList>
    </citation>
    <scope>NUCLEOTIDE SEQUENCE</scope>
</reference>
<dbReference type="AlphaFoldDB" id="A0A0F9UV94"/>